<feature type="domain" description="Peptidase C1A papain C-terminal" evidence="7">
    <location>
        <begin position="121"/>
        <end position="312"/>
    </location>
</feature>
<evidence type="ECO:0000256" key="5">
    <source>
        <dbReference type="ARBA" id="ARBA00023157"/>
    </source>
</evidence>
<evidence type="ECO:0000256" key="2">
    <source>
        <dbReference type="ARBA" id="ARBA00022670"/>
    </source>
</evidence>
<comment type="caution">
    <text evidence="8">The sequence shown here is derived from an EMBL/GenBank/DDBJ whole genome shotgun (WGS) entry which is preliminary data.</text>
</comment>
<dbReference type="GO" id="GO:0008234">
    <property type="term" value="F:cysteine-type peptidase activity"/>
    <property type="evidence" value="ECO:0007669"/>
    <property type="project" value="UniProtKB-KW"/>
</dbReference>
<evidence type="ECO:0000313" key="9">
    <source>
        <dbReference type="Proteomes" id="UP001159364"/>
    </source>
</evidence>
<keyword evidence="3" id="KW-0378">Hydrolase</keyword>
<dbReference type="CDD" id="cd02248">
    <property type="entry name" value="Peptidase_C1A"/>
    <property type="match status" value="1"/>
</dbReference>
<reference evidence="8 9" key="1">
    <citation type="submission" date="2021-09" db="EMBL/GenBank/DDBJ databases">
        <title>Genomic insights and catalytic innovation underlie evolution of tropane alkaloids biosynthesis.</title>
        <authorList>
            <person name="Wang Y.-J."/>
            <person name="Tian T."/>
            <person name="Huang J.-P."/>
            <person name="Huang S.-X."/>
        </authorList>
    </citation>
    <scope>NUCLEOTIDE SEQUENCE [LARGE SCALE GENOMIC DNA]</scope>
    <source>
        <strain evidence="8">KIB-2018</strain>
        <tissue evidence="8">Leaf</tissue>
    </source>
</reference>
<dbReference type="PANTHER" id="PTHR12411">
    <property type="entry name" value="CYSTEINE PROTEASE FAMILY C1-RELATED"/>
    <property type="match status" value="1"/>
</dbReference>
<dbReference type="SMART" id="SM00645">
    <property type="entry name" value="Pept_C1"/>
    <property type="match status" value="1"/>
</dbReference>
<accession>A0AAV8TAY2</accession>
<evidence type="ECO:0000256" key="6">
    <source>
        <dbReference type="ARBA" id="ARBA00023180"/>
    </source>
</evidence>
<keyword evidence="5" id="KW-1015">Disulfide bond</keyword>
<keyword evidence="4" id="KW-0788">Thiol protease</keyword>
<keyword evidence="6" id="KW-0325">Glycoprotein</keyword>
<keyword evidence="9" id="KW-1185">Reference proteome</keyword>
<dbReference type="EMBL" id="JAIWQS010000005">
    <property type="protein sequence ID" value="KAJ8763449.1"/>
    <property type="molecule type" value="Genomic_DNA"/>
</dbReference>
<organism evidence="8 9">
    <name type="scientific">Erythroxylum novogranatense</name>
    <dbReference type="NCBI Taxonomy" id="1862640"/>
    <lineage>
        <taxon>Eukaryota</taxon>
        <taxon>Viridiplantae</taxon>
        <taxon>Streptophyta</taxon>
        <taxon>Embryophyta</taxon>
        <taxon>Tracheophyta</taxon>
        <taxon>Spermatophyta</taxon>
        <taxon>Magnoliopsida</taxon>
        <taxon>eudicotyledons</taxon>
        <taxon>Gunneridae</taxon>
        <taxon>Pentapetalae</taxon>
        <taxon>rosids</taxon>
        <taxon>fabids</taxon>
        <taxon>Malpighiales</taxon>
        <taxon>Erythroxylaceae</taxon>
        <taxon>Erythroxylum</taxon>
    </lineage>
</organism>
<evidence type="ECO:0000313" key="8">
    <source>
        <dbReference type="EMBL" id="KAJ8763449.1"/>
    </source>
</evidence>
<evidence type="ECO:0000256" key="1">
    <source>
        <dbReference type="ARBA" id="ARBA00008455"/>
    </source>
</evidence>
<dbReference type="InterPro" id="IPR013128">
    <property type="entry name" value="Peptidase_C1A"/>
</dbReference>
<dbReference type="InterPro" id="IPR039417">
    <property type="entry name" value="Peptidase_C1A_papain-like"/>
</dbReference>
<dbReference type="InterPro" id="IPR000668">
    <property type="entry name" value="Peptidase_C1A_C"/>
</dbReference>
<dbReference type="AlphaFoldDB" id="A0AAV8TAY2"/>
<dbReference type="InterPro" id="IPR013201">
    <property type="entry name" value="Prot_inhib_I29"/>
</dbReference>
<dbReference type="SUPFAM" id="SSF54001">
    <property type="entry name" value="Cysteine proteinases"/>
    <property type="match status" value="1"/>
</dbReference>
<dbReference type="GO" id="GO:0006508">
    <property type="term" value="P:proteolysis"/>
    <property type="evidence" value="ECO:0007669"/>
    <property type="project" value="UniProtKB-KW"/>
</dbReference>
<evidence type="ECO:0000256" key="4">
    <source>
        <dbReference type="ARBA" id="ARBA00022807"/>
    </source>
</evidence>
<evidence type="ECO:0000259" key="7">
    <source>
        <dbReference type="SMART" id="SM00645"/>
    </source>
</evidence>
<name>A0AAV8TAY2_9ROSI</name>
<dbReference type="Pfam" id="PF00112">
    <property type="entry name" value="Peptidase_C1"/>
    <property type="match status" value="1"/>
</dbReference>
<gene>
    <name evidence="8" type="ORF">K2173_002332</name>
</gene>
<sequence>MATLPFLYVSSALDMSIIGYNIRHGQFPDRITIWLVKHGKNNNVLLEKEKRFDIFKDNLRFVDEHNSVERSYYWFMPYNQSLWLFNVYRARYFGTRTEMRNRTLESRNSSQRYLHDVVDELAAEVDWRVKGLLLQSKMMTTSCWAFSTFGPVEGINQIVTGDLISLSEQELVDCDKSYNKGCNGGLTDYGGIDAEKDYPDKATDNLCDPRLMITCKNAGVVTIHGYEDVPENDENSLKRAVAHQPISVAIEADGRAFQLYQSIIYLLIFTMGWLLNDKDYWIVSNSCSPNWGEDGYVRMERNVANAKTDYPPNPSHTTPSPPAKPSTVCDDYYSCFCFSWGCGPLQSPTCCDYHFSCCPHYTLSVAALRRRRAQRTRSH</sequence>
<evidence type="ECO:0000256" key="3">
    <source>
        <dbReference type="ARBA" id="ARBA00022801"/>
    </source>
</evidence>
<dbReference type="Pfam" id="PF08246">
    <property type="entry name" value="Inhibitor_I29"/>
    <property type="match status" value="1"/>
</dbReference>
<dbReference type="Proteomes" id="UP001159364">
    <property type="component" value="Linkage Group LG05"/>
</dbReference>
<proteinExistence type="inferred from homology"/>
<comment type="similarity">
    <text evidence="1">Belongs to the peptidase C1 family.</text>
</comment>
<protein>
    <recommendedName>
        <fullName evidence="7">Peptidase C1A papain C-terminal domain-containing protein</fullName>
    </recommendedName>
</protein>
<dbReference type="InterPro" id="IPR038765">
    <property type="entry name" value="Papain-like_cys_pep_sf"/>
</dbReference>
<keyword evidence="2" id="KW-0645">Protease</keyword>
<dbReference type="Gene3D" id="3.90.70.10">
    <property type="entry name" value="Cysteine proteinases"/>
    <property type="match status" value="1"/>
</dbReference>